<dbReference type="AlphaFoldDB" id="A0A0R1U358"/>
<evidence type="ECO:0000256" key="2">
    <source>
        <dbReference type="ARBA" id="ARBA00023315"/>
    </source>
</evidence>
<comment type="caution">
    <text evidence="4">The sequence shown here is derived from an EMBL/GenBank/DDBJ whole genome shotgun (WGS) entry which is preliminary data.</text>
</comment>
<dbReference type="GO" id="GO:0016747">
    <property type="term" value="F:acyltransferase activity, transferring groups other than amino-acyl groups"/>
    <property type="evidence" value="ECO:0007669"/>
    <property type="project" value="InterPro"/>
</dbReference>
<dbReference type="PROSITE" id="PS51186">
    <property type="entry name" value="GNAT"/>
    <property type="match status" value="1"/>
</dbReference>
<dbReference type="SUPFAM" id="SSF55729">
    <property type="entry name" value="Acyl-CoA N-acyltransferases (Nat)"/>
    <property type="match status" value="1"/>
</dbReference>
<dbReference type="PANTHER" id="PTHR43877">
    <property type="entry name" value="AMINOALKYLPHOSPHONATE N-ACETYLTRANSFERASE-RELATED-RELATED"/>
    <property type="match status" value="1"/>
</dbReference>
<dbReference type="InterPro" id="IPR016181">
    <property type="entry name" value="Acyl_CoA_acyltransferase"/>
</dbReference>
<dbReference type="Gene3D" id="3.40.630.30">
    <property type="match status" value="1"/>
</dbReference>
<evidence type="ECO:0000313" key="4">
    <source>
        <dbReference type="EMBL" id="KRL85699.1"/>
    </source>
</evidence>
<name>A0A0R1U358_9LACO</name>
<dbReference type="EMBL" id="AZFJ01000049">
    <property type="protein sequence ID" value="KRL85699.1"/>
    <property type="molecule type" value="Genomic_DNA"/>
</dbReference>
<keyword evidence="1" id="KW-0808">Transferase</keyword>
<dbReference type="InterPro" id="IPR000182">
    <property type="entry name" value="GNAT_dom"/>
</dbReference>
<dbReference type="InterPro" id="IPR050832">
    <property type="entry name" value="Bact_Acetyltransf"/>
</dbReference>
<keyword evidence="5" id="KW-1185">Reference proteome</keyword>
<reference evidence="4 5" key="1">
    <citation type="journal article" date="2015" name="Genome Announc.">
        <title>Expanding the biotechnology potential of lactobacilli through comparative genomics of 213 strains and associated genera.</title>
        <authorList>
            <person name="Sun Z."/>
            <person name="Harris H.M."/>
            <person name="McCann A."/>
            <person name="Guo C."/>
            <person name="Argimon S."/>
            <person name="Zhang W."/>
            <person name="Yang X."/>
            <person name="Jeffery I.B."/>
            <person name="Cooney J.C."/>
            <person name="Kagawa T.F."/>
            <person name="Liu W."/>
            <person name="Song Y."/>
            <person name="Salvetti E."/>
            <person name="Wrobel A."/>
            <person name="Rasinkangas P."/>
            <person name="Parkhill J."/>
            <person name="Rea M.C."/>
            <person name="O'Sullivan O."/>
            <person name="Ritari J."/>
            <person name="Douillard F.P."/>
            <person name="Paul Ross R."/>
            <person name="Yang R."/>
            <person name="Briner A.E."/>
            <person name="Felis G.E."/>
            <person name="de Vos W.M."/>
            <person name="Barrangou R."/>
            <person name="Klaenhammer T.R."/>
            <person name="Caufield P.W."/>
            <person name="Cui Y."/>
            <person name="Zhang H."/>
            <person name="O'Toole P.W."/>
        </authorList>
    </citation>
    <scope>NUCLEOTIDE SEQUENCE [LARGE SCALE GENOMIC DNA]</scope>
    <source>
        <strain evidence="4 5">DSM 15945</strain>
    </source>
</reference>
<accession>A0A0R1U358</accession>
<dbReference type="STRING" id="1423783.FC50_GL001085"/>
<feature type="domain" description="N-acetyltransferase" evidence="3">
    <location>
        <begin position="1"/>
        <end position="170"/>
    </location>
</feature>
<evidence type="ECO:0000313" key="5">
    <source>
        <dbReference type="Proteomes" id="UP000051922"/>
    </source>
</evidence>
<keyword evidence="2" id="KW-0012">Acyltransferase</keyword>
<organism evidence="4 5">
    <name type="scientific">Lacticaseibacillus pantheris DSM 15945 = JCM 12539 = NBRC 106106</name>
    <dbReference type="NCBI Taxonomy" id="1423783"/>
    <lineage>
        <taxon>Bacteria</taxon>
        <taxon>Bacillati</taxon>
        <taxon>Bacillota</taxon>
        <taxon>Bacilli</taxon>
        <taxon>Lactobacillales</taxon>
        <taxon>Lactobacillaceae</taxon>
        <taxon>Lacticaseibacillus</taxon>
    </lineage>
</organism>
<sequence length="170" mass="19010">MIRPATATDAPTIMAIIQQAKQLLAADGIPQWQGAYPTQADIDRDIDRGYTYLLLADHEAVGTATLFQEPDPNYATIYAGAWQQHSSERYATIHRIAIAPGHSGAHLGDLFFSNLTSEAYRLGFREMRIDTHANNARMQHVLLKAGFTYSGIVRMDDDPTDLRNVYQLFL</sequence>
<proteinExistence type="predicted"/>
<evidence type="ECO:0000259" key="3">
    <source>
        <dbReference type="PROSITE" id="PS51186"/>
    </source>
</evidence>
<dbReference type="Pfam" id="PF00583">
    <property type="entry name" value="Acetyltransf_1"/>
    <property type="match status" value="1"/>
</dbReference>
<dbReference type="Proteomes" id="UP000051922">
    <property type="component" value="Unassembled WGS sequence"/>
</dbReference>
<evidence type="ECO:0000256" key="1">
    <source>
        <dbReference type="ARBA" id="ARBA00022679"/>
    </source>
</evidence>
<dbReference type="PATRIC" id="fig|1423783.4.peg.1124"/>
<protein>
    <recommendedName>
        <fullName evidence="3">N-acetyltransferase domain-containing protein</fullName>
    </recommendedName>
</protein>
<gene>
    <name evidence="4" type="ORF">FC50_GL001085</name>
</gene>